<accession>A0A9X1VLB6</accession>
<keyword evidence="6" id="KW-1185">Reference proteome</keyword>
<evidence type="ECO:0000259" key="4">
    <source>
        <dbReference type="Pfam" id="PF00294"/>
    </source>
</evidence>
<evidence type="ECO:0000313" key="6">
    <source>
        <dbReference type="Proteomes" id="UP001139193"/>
    </source>
</evidence>
<dbReference type="PANTHER" id="PTHR43320:SF2">
    <property type="entry name" value="2-DEHYDRO-3-DEOXYGLUCONOKINASE_2-DEHYDRO-3-DEOXYGALACTONOKINASE"/>
    <property type="match status" value="1"/>
</dbReference>
<keyword evidence="2" id="KW-0808">Transferase</keyword>
<gene>
    <name evidence="5" type="ORF">MON38_17005</name>
</gene>
<dbReference type="Pfam" id="PF00294">
    <property type="entry name" value="PfkB"/>
    <property type="match status" value="1"/>
</dbReference>
<protein>
    <submittedName>
        <fullName evidence="5">Sugar kinase</fullName>
    </submittedName>
</protein>
<dbReference type="Proteomes" id="UP001139193">
    <property type="component" value="Unassembled WGS sequence"/>
</dbReference>
<dbReference type="EMBL" id="JALBGC010000004">
    <property type="protein sequence ID" value="MCI1189125.1"/>
    <property type="molecule type" value="Genomic_DNA"/>
</dbReference>
<sequence>MIKQVVTFGEIMMRLSPPLNYRFAQASGLEITYGGGDANVGASLAGLGVPAAHVTCFPDNDLGRAAAQQFRALGVNMDATVYEGDRLGLYFLEVGAGMRPSKVVYDRANSAFANLDPARFNWDEILKDAGWLHWTGITPAISASTAEATRQAIAAARRLGLTVSADVNYRRNLWQYGHTAQSVMSELVQGCDVVVCSENDAEDLFGIVPEPGTDNKFVSVARQVMARFPQIKQVITTRRKTHSASHNGLKGVFYDGRQLLETVSHEINPIVDRIGGGDAFMAGFIYGSLAYEHPQQALNFGVAASALKHTIHGDVNLVTVAEVEEIMKGNTSGRLVR</sequence>
<dbReference type="CDD" id="cd01166">
    <property type="entry name" value="KdgK"/>
    <property type="match status" value="1"/>
</dbReference>
<name>A0A9X1VLB6_9BACT</name>
<dbReference type="AlphaFoldDB" id="A0A9X1VLB6"/>
<evidence type="ECO:0000256" key="3">
    <source>
        <dbReference type="ARBA" id="ARBA00022777"/>
    </source>
</evidence>
<organism evidence="5 6">
    <name type="scientific">Hymenobacter cyanobacteriorum</name>
    <dbReference type="NCBI Taxonomy" id="2926463"/>
    <lineage>
        <taxon>Bacteria</taxon>
        <taxon>Pseudomonadati</taxon>
        <taxon>Bacteroidota</taxon>
        <taxon>Cytophagia</taxon>
        <taxon>Cytophagales</taxon>
        <taxon>Hymenobacteraceae</taxon>
        <taxon>Hymenobacter</taxon>
    </lineage>
</organism>
<dbReference type="SUPFAM" id="SSF53613">
    <property type="entry name" value="Ribokinase-like"/>
    <property type="match status" value="1"/>
</dbReference>
<comment type="caution">
    <text evidence="5">The sequence shown here is derived from an EMBL/GenBank/DDBJ whole genome shotgun (WGS) entry which is preliminary data.</text>
</comment>
<comment type="similarity">
    <text evidence="1">Belongs to the carbohydrate kinase PfkB family.</text>
</comment>
<dbReference type="RefSeq" id="WP_241937345.1">
    <property type="nucleotide sequence ID" value="NZ_JALBGC010000004.1"/>
</dbReference>
<proteinExistence type="inferred from homology"/>
<reference evidence="5" key="1">
    <citation type="submission" date="2022-03" db="EMBL/GenBank/DDBJ databases">
        <title>Bacterial whole genome sequence for Hymenobacter sp. DH14.</title>
        <authorList>
            <person name="Le V."/>
        </authorList>
    </citation>
    <scope>NUCLEOTIDE SEQUENCE</scope>
    <source>
        <strain evidence="5">DH14</strain>
    </source>
</reference>
<evidence type="ECO:0000313" key="5">
    <source>
        <dbReference type="EMBL" id="MCI1189125.1"/>
    </source>
</evidence>
<dbReference type="InterPro" id="IPR011611">
    <property type="entry name" value="PfkB_dom"/>
</dbReference>
<evidence type="ECO:0000256" key="2">
    <source>
        <dbReference type="ARBA" id="ARBA00022679"/>
    </source>
</evidence>
<dbReference type="PANTHER" id="PTHR43320">
    <property type="entry name" value="SUGAR KINASE"/>
    <property type="match status" value="1"/>
</dbReference>
<feature type="domain" description="Carbohydrate kinase PfkB" evidence="4">
    <location>
        <begin position="4"/>
        <end position="314"/>
    </location>
</feature>
<dbReference type="Gene3D" id="3.40.1190.20">
    <property type="match status" value="1"/>
</dbReference>
<dbReference type="InterPro" id="IPR029056">
    <property type="entry name" value="Ribokinase-like"/>
</dbReference>
<dbReference type="InterPro" id="IPR052700">
    <property type="entry name" value="Carb_kinase_PfkB-like"/>
</dbReference>
<keyword evidence="3 5" id="KW-0418">Kinase</keyword>
<dbReference type="GO" id="GO:0016301">
    <property type="term" value="F:kinase activity"/>
    <property type="evidence" value="ECO:0007669"/>
    <property type="project" value="UniProtKB-KW"/>
</dbReference>
<evidence type="ECO:0000256" key="1">
    <source>
        <dbReference type="ARBA" id="ARBA00010688"/>
    </source>
</evidence>